<keyword evidence="2" id="KW-0378">Hydrolase</keyword>
<dbReference type="InterPro" id="IPR050583">
    <property type="entry name" value="Mycobacterial_A85_antigen"/>
</dbReference>
<keyword evidence="1" id="KW-0732">Signal</keyword>
<dbReference type="OrthoDB" id="9768282at2"/>
<dbReference type="AlphaFoldDB" id="A0A841KCD6"/>
<evidence type="ECO:0000313" key="3">
    <source>
        <dbReference type="Proteomes" id="UP000560000"/>
    </source>
</evidence>
<dbReference type="RefSeq" id="WP_152569310.1">
    <property type="nucleotide sequence ID" value="NZ_JACHET010000001.1"/>
</dbReference>
<dbReference type="GO" id="GO:0016787">
    <property type="term" value="F:hydrolase activity"/>
    <property type="evidence" value="ECO:0007669"/>
    <property type="project" value="UniProtKB-KW"/>
</dbReference>
<evidence type="ECO:0000313" key="2">
    <source>
        <dbReference type="EMBL" id="MBB6182842.1"/>
    </source>
</evidence>
<accession>A0A841KCD6</accession>
<dbReference type="EMBL" id="JACHET010000001">
    <property type="protein sequence ID" value="MBB6182842.1"/>
    <property type="molecule type" value="Genomic_DNA"/>
</dbReference>
<dbReference type="Pfam" id="PF00756">
    <property type="entry name" value="Esterase"/>
    <property type="match status" value="1"/>
</dbReference>
<evidence type="ECO:0000256" key="1">
    <source>
        <dbReference type="SAM" id="SignalP"/>
    </source>
</evidence>
<gene>
    <name evidence="2" type="ORF">HNQ86_000187</name>
</gene>
<protein>
    <submittedName>
        <fullName evidence="2">S-formylglutathione hydrolase FrmB</fullName>
    </submittedName>
</protein>
<dbReference type="InterPro" id="IPR000801">
    <property type="entry name" value="Esterase-like"/>
</dbReference>
<feature type="signal peptide" evidence="1">
    <location>
        <begin position="1"/>
        <end position="23"/>
    </location>
</feature>
<organism evidence="2 3">
    <name type="scientific">Oleiagrimonas soli</name>
    <dbReference type="NCBI Taxonomy" id="1543381"/>
    <lineage>
        <taxon>Bacteria</taxon>
        <taxon>Pseudomonadati</taxon>
        <taxon>Pseudomonadota</taxon>
        <taxon>Gammaproteobacteria</taxon>
        <taxon>Lysobacterales</taxon>
        <taxon>Rhodanobacteraceae</taxon>
        <taxon>Oleiagrimonas</taxon>
    </lineage>
</organism>
<dbReference type="InterPro" id="IPR029058">
    <property type="entry name" value="AB_hydrolase_fold"/>
</dbReference>
<feature type="chain" id="PRO_5032415393" evidence="1">
    <location>
        <begin position="24"/>
        <end position="552"/>
    </location>
</feature>
<dbReference type="PANTHER" id="PTHR48098:SF3">
    <property type="entry name" value="IRON(III) ENTEROBACTIN ESTERASE"/>
    <property type="match status" value="1"/>
</dbReference>
<reference evidence="2 3" key="1">
    <citation type="submission" date="2020-08" db="EMBL/GenBank/DDBJ databases">
        <title>Genomic Encyclopedia of Type Strains, Phase IV (KMG-IV): sequencing the most valuable type-strain genomes for metagenomic binning, comparative biology and taxonomic classification.</title>
        <authorList>
            <person name="Goeker M."/>
        </authorList>
    </citation>
    <scope>NUCLEOTIDE SEQUENCE [LARGE SCALE GENOMIC DNA]</scope>
    <source>
        <strain evidence="2 3">DSM 107085</strain>
    </source>
</reference>
<name>A0A841KCD6_9GAMM</name>
<dbReference type="Gene3D" id="3.40.50.1820">
    <property type="entry name" value="alpha/beta hydrolase"/>
    <property type="match status" value="1"/>
</dbReference>
<proteinExistence type="predicted"/>
<dbReference type="SUPFAM" id="SSF53474">
    <property type="entry name" value="alpha/beta-Hydrolases"/>
    <property type="match status" value="1"/>
</dbReference>
<dbReference type="Proteomes" id="UP000560000">
    <property type="component" value="Unassembled WGS sequence"/>
</dbReference>
<sequence>MLRMIRTFAVPALCALVLSPVAAKPAAPIAHAQMVRVALGSTFKQPASGRLLIFAMPLKDAQAAAQGGPVEEVDTSPFSPTQTAVAALEVPHLAPGGAVLMDADSVSFPQPFSKLTPGEYAVQAVLDVNHNYNYGGRGTGDLVSKVVTVRLGGADAATPDLTLTRELTERMQPWKLSSRVPEAARARIQPALDAAKGHTHEIDFVSPALTAFWGRPIHMRGWVLLPPGYAEHKGQRYPTVYFTHGFSANHASLTFNAASTWKLMSEGKTPPMIWVFLDESSPTGTHEFADSVNNGPWGTALTTELMPKLESTYRMDARPSGRFLTGHSSGGWATLWLQVRYPKIFGGTWSTSPDPSDFHDFTGPDLYAPHANVYRKPDGSPWPLVRDKGKVIATFQQFAQLERVLGPYGGQMASFEWVFSPKGKDGRPQPMFDRATGDVNPKVVDYWRDHYDIAYRIKTQWPKLKPYLDGKIHLFVGTADTFYLDGAAHKLKAVLDSVGAKSSFDFIPGKTHFDLYAKGGDREWLHKEIAWQMYRVARPKAKIPTAYTATTP</sequence>
<comment type="caution">
    <text evidence="2">The sequence shown here is derived from an EMBL/GenBank/DDBJ whole genome shotgun (WGS) entry which is preliminary data.</text>
</comment>
<dbReference type="PANTHER" id="PTHR48098">
    <property type="entry name" value="ENTEROCHELIN ESTERASE-RELATED"/>
    <property type="match status" value="1"/>
</dbReference>